<dbReference type="GeneID" id="66350401"/>
<dbReference type="RefSeq" id="WP_080587180.1">
    <property type="nucleotide sequence ID" value="NZ_CP039846.2"/>
</dbReference>
<dbReference type="PANTHER" id="PTHR48100">
    <property type="entry name" value="BROAD-SPECIFICITY PHOSPHATASE YOR283W-RELATED"/>
    <property type="match status" value="1"/>
</dbReference>
<dbReference type="GO" id="GO:0005737">
    <property type="term" value="C:cytoplasm"/>
    <property type="evidence" value="ECO:0007669"/>
    <property type="project" value="TreeGrafter"/>
</dbReference>
<dbReference type="Pfam" id="PF00300">
    <property type="entry name" value="His_Phos_1"/>
    <property type="match status" value="1"/>
</dbReference>
<dbReference type="PANTHER" id="PTHR48100:SF57">
    <property type="entry name" value="PHOSPHOGLYCERATE MUTASE"/>
    <property type="match status" value="1"/>
</dbReference>
<dbReference type="SUPFAM" id="SSF53254">
    <property type="entry name" value="Phosphoglycerate mutase-like"/>
    <property type="match status" value="1"/>
</dbReference>
<evidence type="ECO:0000313" key="1">
    <source>
        <dbReference type="EMBL" id="OAZ72705.1"/>
    </source>
</evidence>
<dbReference type="InterPro" id="IPR013078">
    <property type="entry name" value="His_Pase_superF_clade-1"/>
</dbReference>
<dbReference type="InterPro" id="IPR050275">
    <property type="entry name" value="PGM_Phosphatase"/>
</dbReference>
<gene>
    <name evidence="1" type="primary">gpmB</name>
    <name evidence="1" type="ORF">SRCM100623_01247</name>
</gene>
<evidence type="ECO:0000313" key="2">
    <source>
        <dbReference type="Proteomes" id="UP000093796"/>
    </source>
</evidence>
<dbReference type="GO" id="GO:0016791">
    <property type="term" value="F:phosphatase activity"/>
    <property type="evidence" value="ECO:0007669"/>
    <property type="project" value="TreeGrafter"/>
</dbReference>
<dbReference type="EMBL" id="LYUD01000099">
    <property type="protein sequence ID" value="OAZ72705.1"/>
    <property type="molecule type" value="Genomic_DNA"/>
</dbReference>
<dbReference type="InterPro" id="IPR029033">
    <property type="entry name" value="His_PPase_superfam"/>
</dbReference>
<dbReference type="EC" id="5.4.2.12" evidence="1"/>
<proteinExistence type="predicted"/>
<name>A0A1A0DCF5_ACEPA</name>
<dbReference type="CDD" id="cd07067">
    <property type="entry name" value="HP_PGM_like"/>
    <property type="match status" value="1"/>
</dbReference>
<dbReference type="Proteomes" id="UP000093796">
    <property type="component" value="Unassembled WGS sequence"/>
</dbReference>
<dbReference type="SMART" id="SM00855">
    <property type="entry name" value="PGAM"/>
    <property type="match status" value="1"/>
</dbReference>
<dbReference type="eggNOG" id="COG0406">
    <property type="taxonomic scope" value="Bacteria"/>
</dbReference>
<reference evidence="1 2" key="1">
    <citation type="submission" date="2016-05" db="EMBL/GenBank/DDBJ databases">
        <title>Genome sequencing of Acetobacter pasteurianus strain SRCM100623.</title>
        <authorList>
            <person name="Song Y.R."/>
        </authorList>
    </citation>
    <scope>NUCLEOTIDE SEQUENCE [LARGE SCALE GENOMIC DNA]</scope>
    <source>
        <strain evidence="1 2">SRCM100623</strain>
    </source>
</reference>
<comment type="caution">
    <text evidence="1">The sequence shown here is derived from an EMBL/GenBank/DDBJ whole genome shotgun (WGS) entry which is preliminary data.</text>
</comment>
<dbReference type="PATRIC" id="fig|438.15.peg.1420"/>
<organism evidence="1 2">
    <name type="scientific">Acetobacter pasteurianus</name>
    <name type="common">Acetobacter turbidans</name>
    <dbReference type="NCBI Taxonomy" id="438"/>
    <lineage>
        <taxon>Bacteria</taxon>
        <taxon>Pseudomonadati</taxon>
        <taxon>Pseudomonadota</taxon>
        <taxon>Alphaproteobacteria</taxon>
        <taxon>Acetobacterales</taxon>
        <taxon>Acetobacteraceae</taxon>
        <taxon>Acetobacter</taxon>
    </lineage>
</organism>
<dbReference type="OrthoDB" id="9781415at2"/>
<keyword evidence="1" id="KW-0413">Isomerase</keyword>
<dbReference type="Gene3D" id="3.40.50.1240">
    <property type="entry name" value="Phosphoglycerate mutase-like"/>
    <property type="match status" value="1"/>
</dbReference>
<dbReference type="AlphaFoldDB" id="A0A1A0DCF5"/>
<dbReference type="GO" id="GO:0004619">
    <property type="term" value="F:phosphoglycerate mutase activity"/>
    <property type="evidence" value="ECO:0007669"/>
    <property type="project" value="UniProtKB-EC"/>
</dbReference>
<protein>
    <submittedName>
        <fullName evidence="1">Phosphoglycerate mutase (2,3-diphosphoglycerate-independent)</fullName>
        <ecNumber evidence="1">5.4.2.12</ecNumber>
    </submittedName>
</protein>
<sequence>MKQNRRIACYLSHSHAHGGIQSPALLLKGHYASYLAGIMIILRHCESEFNRHYNLHGGDPGLEDPHLSAEGKAHAQDLALKLADRGIRRILVSPFTRALQTATPLAQRLGITPQIMPLVRERGMYSCDKGTPASVLASAWPHLDFAHIDEHWWSPLPESSASLESRAQQFRQIMAQDARASETLVVSHWWFLLSLTGESFENGDWQHFSP</sequence>
<accession>A0A1A0DCF5</accession>